<proteinExistence type="predicted"/>
<name>A0A7S4HX12_9STRA</name>
<dbReference type="EMBL" id="HBKQ01007285">
    <property type="protein sequence ID" value="CAE2212027.1"/>
    <property type="molecule type" value="Transcribed_RNA"/>
</dbReference>
<feature type="chain" id="PRO_5030672920" evidence="1">
    <location>
        <begin position="21"/>
        <end position="378"/>
    </location>
</feature>
<organism evidence="2">
    <name type="scientific">Odontella aurita</name>
    <dbReference type="NCBI Taxonomy" id="265563"/>
    <lineage>
        <taxon>Eukaryota</taxon>
        <taxon>Sar</taxon>
        <taxon>Stramenopiles</taxon>
        <taxon>Ochrophyta</taxon>
        <taxon>Bacillariophyta</taxon>
        <taxon>Mediophyceae</taxon>
        <taxon>Biddulphiophycidae</taxon>
        <taxon>Eupodiscales</taxon>
        <taxon>Odontellaceae</taxon>
        <taxon>Odontella</taxon>
    </lineage>
</organism>
<sequence>MMLDFRSCSILLSAISSMGAARFVIPEEVTAADAEIIVEKNVTIIKPDHYALINRLWDEDCDGFPCCNMSYDPSAIAEHGGAFKASYADSLRGYAYLNAKIGGVDTETDQGWQPGNWNLTGLPVQVDDLDHDLYVKWKVLQEEGSDDDGNKWWATINYIFDNGTENVMPVPEHRLFDIVIELNRKRPKESEYLNDRSKSTSDVYWWFAKNEDGVTLRPFVLNVGGKDYGFAVRYKFFQNQVDDKEHKNRKVHVKFIAMDLNHVAPYIAHSLKDFIEAAGDYMTHAVPENTPERDLAEQRFSELPDLYLKSLAGGYEVYLGQMKLIQEDFFTYRCIEAGYGAPCTGTTLCCDSMGMCTRGKPSSRVCQGSTSPRPLLDD</sequence>
<dbReference type="AlphaFoldDB" id="A0A7S4HX12"/>
<accession>A0A7S4HX12</accession>
<feature type="signal peptide" evidence="1">
    <location>
        <begin position="1"/>
        <end position="20"/>
    </location>
</feature>
<reference evidence="2" key="1">
    <citation type="submission" date="2021-01" db="EMBL/GenBank/DDBJ databases">
        <authorList>
            <person name="Corre E."/>
            <person name="Pelletier E."/>
            <person name="Niang G."/>
            <person name="Scheremetjew M."/>
            <person name="Finn R."/>
            <person name="Kale V."/>
            <person name="Holt S."/>
            <person name="Cochrane G."/>
            <person name="Meng A."/>
            <person name="Brown T."/>
            <person name="Cohen L."/>
        </authorList>
    </citation>
    <scope>NUCLEOTIDE SEQUENCE</scope>
    <source>
        <strain evidence="2">Isolate 1302-5</strain>
    </source>
</reference>
<protein>
    <submittedName>
        <fullName evidence="2">Uncharacterized protein</fullName>
    </submittedName>
</protein>
<evidence type="ECO:0000313" key="2">
    <source>
        <dbReference type="EMBL" id="CAE2212027.1"/>
    </source>
</evidence>
<keyword evidence="1" id="KW-0732">Signal</keyword>
<evidence type="ECO:0000256" key="1">
    <source>
        <dbReference type="SAM" id="SignalP"/>
    </source>
</evidence>
<gene>
    <name evidence="2" type="ORF">OAUR00152_LOCUS4897</name>
</gene>